<evidence type="ECO:0000313" key="3">
    <source>
        <dbReference type="EMBL" id="REE02881.1"/>
    </source>
</evidence>
<accession>A0A3D9L944</accession>
<feature type="region of interest" description="Disordered" evidence="1">
    <location>
        <begin position="1"/>
        <end position="69"/>
    </location>
</feature>
<gene>
    <name evidence="3" type="ORF">C8E99_0670</name>
</gene>
<dbReference type="RefSeq" id="WP_115931098.1">
    <property type="nucleotide sequence ID" value="NZ_QREH01000001.1"/>
</dbReference>
<sequence>MSHQQDQKTQGANPRLGKPVIKRGTPGTESAPTATRGNPSEQPLPTRRSLRQHRRADSDAGSPAGGLSKATILELPATSISPADVGPLTGQLPRVIYAAGEFGGGDYAIKSSTEAVPSAGGDTAPADRPALKARRATGAADRGARGPGEPSTAPVAASSADRLPEDVTLDRDGVPVGPDGQPLSRRQLREWRRQQVATMPTTRREATRARRAEAPAGAPSGAVAESAEMTDAGTATSAAPGTSAGRSFTRESLAAEGAALAARIAATAGADPSTVDPALLREQELLAEKARQLNTGLISQVPSVAPQTASTSVTRPPTVAKPAADSAAAKRGAVSPTARHEPVDAQSAHGLDSIQASEWSARERTLMIVAGIVVLILVVALILAIVF</sequence>
<dbReference type="Proteomes" id="UP000256727">
    <property type="component" value="Unassembled WGS sequence"/>
</dbReference>
<proteinExistence type="predicted"/>
<keyword evidence="2" id="KW-0472">Membrane</keyword>
<feature type="compositionally biased region" description="Basic and acidic residues" evidence="1">
    <location>
        <begin position="162"/>
        <end position="173"/>
    </location>
</feature>
<feature type="compositionally biased region" description="Low complexity" evidence="1">
    <location>
        <begin position="320"/>
        <end position="333"/>
    </location>
</feature>
<feature type="compositionally biased region" description="Low complexity" evidence="1">
    <location>
        <begin position="214"/>
        <end position="247"/>
    </location>
</feature>
<evidence type="ECO:0000313" key="4">
    <source>
        <dbReference type="Proteomes" id="UP000256727"/>
    </source>
</evidence>
<evidence type="ECO:0000256" key="2">
    <source>
        <dbReference type="SAM" id="Phobius"/>
    </source>
</evidence>
<keyword evidence="2" id="KW-0812">Transmembrane</keyword>
<feature type="compositionally biased region" description="Polar residues" evidence="1">
    <location>
        <begin position="1"/>
        <end position="12"/>
    </location>
</feature>
<dbReference type="OrthoDB" id="9865212at2"/>
<feature type="transmembrane region" description="Helical" evidence="2">
    <location>
        <begin position="366"/>
        <end position="386"/>
    </location>
</feature>
<dbReference type="AlphaFoldDB" id="A0A3D9L944"/>
<feature type="compositionally biased region" description="Basic and acidic residues" evidence="1">
    <location>
        <begin position="202"/>
        <end position="213"/>
    </location>
</feature>
<feature type="region of interest" description="Disordered" evidence="1">
    <location>
        <begin position="114"/>
        <end position="247"/>
    </location>
</feature>
<keyword evidence="4" id="KW-1185">Reference proteome</keyword>
<feature type="compositionally biased region" description="Polar residues" evidence="1">
    <location>
        <begin position="305"/>
        <end position="315"/>
    </location>
</feature>
<name>A0A3D9L944_9MICC</name>
<keyword evidence="2" id="KW-1133">Transmembrane helix</keyword>
<evidence type="ECO:0000256" key="1">
    <source>
        <dbReference type="SAM" id="MobiDB-lite"/>
    </source>
</evidence>
<comment type="caution">
    <text evidence="3">The sequence shown here is derived from an EMBL/GenBank/DDBJ whole genome shotgun (WGS) entry which is preliminary data.</text>
</comment>
<organism evidence="3 4">
    <name type="scientific">Citricoccus muralis</name>
    <dbReference type="NCBI Taxonomy" id="169134"/>
    <lineage>
        <taxon>Bacteria</taxon>
        <taxon>Bacillati</taxon>
        <taxon>Actinomycetota</taxon>
        <taxon>Actinomycetes</taxon>
        <taxon>Micrococcales</taxon>
        <taxon>Micrococcaceae</taxon>
        <taxon>Citricoccus</taxon>
    </lineage>
</organism>
<feature type="compositionally biased region" description="Polar residues" evidence="1">
    <location>
        <begin position="27"/>
        <end position="43"/>
    </location>
</feature>
<feature type="region of interest" description="Disordered" evidence="1">
    <location>
        <begin position="305"/>
        <end position="349"/>
    </location>
</feature>
<protein>
    <submittedName>
        <fullName evidence="3">Uncharacterized protein</fullName>
    </submittedName>
</protein>
<dbReference type="EMBL" id="QREH01000001">
    <property type="protein sequence ID" value="REE02881.1"/>
    <property type="molecule type" value="Genomic_DNA"/>
</dbReference>
<reference evidence="3 4" key="1">
    <citation type="submission" date="2018-07" db="EMBL/GenBank/DDBJ databases">
        <title>Sequencing the genomes of 1000 actinobacteria strains.</title>
        <authorList>
            <person name="Klenk H.-P."/>
        </authorList>
    </citation>
    <scope>NUCLEOTIDE SEQUENCE [LARGE SCALE GENOMIC DNA]</scope>
    <source>
        <strain evidence="3 4">DSM 14442</strain>
    </source>
</reference>